<dbReference type="PROSITE" id="PS50975">
    <property type="entry name" value="ATP_GRASP"/>
    <property type="match status" value="1"/>
</dbReference>
<dbReference type="GO" id="GO:0004637">
    <property type="term" value="F:phosphoribosylamine-glycine ligase activity"/>
    <property type="evidence" value="ECO:0007669"/>
    <property type="project" value="UniProtKB-UniRule"/>
</dbReference>
<dbReference type="InterPro" id="IPR020559">
    <property type="entry name" value="PRibGlycinamide_synth_CS"/>
</dbReference>
<comment type="similarity">
    <text evidence="11 14">Belongs to the GARS family.</text>
</comment>
<evidence type="ECO:0000313" key="17">
    <source>
        <dbReference type="EMBL" id="EPR35425.1"/>
    </source>
</evidence>
<evidence type="ECO:0000259" key="16">
    <source>
        <dbReference type="PROSITE" id="PS50975"/>
    </source>
</evidence>
<dbReference type="Gene3D" id="3.90.600.10">
    <property type="entry name" value="Phosphoribosylglycinamide synthetase, C-terminal domain"/>
    <property type="match status" value="1"/>
</dbReference>
<keyword evidence="7 15" id="KW-0547">Nucleotide-binding</keyword>
<dbReference type="PANTHER" id="PTHR43472">
    <property type="entry name" value="PHOSPHORIBOSYLAMINE--GLYCINE LIGASE"/>
    <property type="match status" value="1"/>
</dbReference>
<dbReference type="InterPro" id="IPR020562">
    <property type="entry name" value="PRibGlycinamide_synth_N"/>
</dbReference>
<evidence type="ECO:0000256" key="9">
    <source>
        <dbReference type="ARBA" id="ARBA00022840"/>
    </source>
</evidence>
<evidence type="ECO:0000256" key="8">
    <source>
        <dbReference type="ARBA" id="ARBA00022755"/>
    </source>
</evidence>
<reference evidence="17 18" key="1">
    <citation type="journal article" date="2013" name="Genome Announc.">
        <title>Draft genome sequences for three mercury-methylating, sulfate-reducing bacteria.</title>
        <authorList>
            <person name="Brown S.D."/>
            <person name="Hurt R.A.Jr."/>
            <person name="Gilmour C.C."/>
            <person name="Elias D.A."/>
        </authorList>
    </citation>
    <scope>NUCLEOTIDE SEQUENCE [LARGE SCALE GENOMIC DNA]</scope>
    <source>
        <strain evidence="17 18">DSM 16529</strain>
    </source>
</reference>
<comment type="caution">
    <text evidence="17">The sequence shown here is derived from an EMBL/GenBank/DDBJ whole genome shotgun (WGS) entry which is preliminary data.</text>
</comment>
<dbReference type="eggNOG" id="COG0151">
    <property type="taxonomic scope" value="Bacteria"/>
</dbReference>
<dbReference type="SMART" id="SM01210">
    <property type="entry name" value="GARS_C"/>
    <property type="match status" value="1"/>
</dbReference>
<dbReference type="GO" id="GO:0005524">
    <property type="term" value="F:ATP binding"/>
    <property type="evidence" value="ECO:0007669"/>
    <property type="project" value="UniProtKB-UniRule"/>
</dbReference>
<dbReference type="InterPro" id="IPR020561">
    <property type="entry name" value="PRibGlycinamid_synth_ATP-grasp"/>
</dbReference>
<evidence type="ECO:0000256" key="14">
    <source>
        <dbReference type="HAMAP-Rule" id="MF_00138"/>
    </source>
</evidence>
<dbReference type="FunFam" id="3.40.50.20:FF:000006">
    <property type="entry name" value="Phosphoribosylamine--glycine ligase, chloroplastic"/>
    <property type="match status" value="1"/>
</dbReference>
<dbReference type="InterPro" id="IPR011054">
    <property type="entry name" value="Rudment_hybrid_motif"/>
</dbReference>
<keyword evidence="18" id="KW-1185">Reference proteome</keyword>
<dbReference type="UniPathway" id="UPA00074">
    <property type="reaction ID" value="UER00125"/>
</dbReference>
<gene>
    <name evidence="14" type="primary">purD</name>
    <name evidence="17" type="ORF">dsat_2126</name>
</gene>
<evidence type="ECO:0000256" key="6">
    <source>
        <dbReference type="ARBA" id="ARBA00022723"/>
    </source>
</evidence>
<dbReference type="InterPro" id="IPR000115">
    <property type="entry name" value="PRibGlycinamide_synth"/>
</dbReference>
<dbReference type="Proteomes" id="UP000014975">
    <property type="component" value="Unassembled WGS sequence"/>
</dbReference>
<dbReference type="Gene3D" id="3.30.1490.20">
    <property type="entry name" value="ATP-grasp fold, A domain"/>
    <property type="match status" value="1"/>
</dbReference>
<protein>
    <recommendedName>
        <fullName evidence="4 14">Phosphoribosylamine--glycine ligase</fullName>
        <ecNumber evidence="4 14">6.3.4.13</ecNumber>
    </recommendedName>
    <alternativeName>
        <fullName evidence="14">GARS</fullName>
    </alternativeName>
    <alternativeName>
        <fullName evidence="12 14">Glycinamide ribonucleotide synthetase</fullName>
    </alternativeName>
    <alternativeName>
        <fullName evidence="13 14">Phosphoribosylglycinamide synthetase</fullName>
    </alternativeName>
</protein>
<dbReference type="STRING" id="1121439.dsat_2126"/>
<dbReference type="FunFam" id="3.90.600.10:FF:000001">
    <property type="entry name" value="Trifunctional purine biosynthetic protein adenosine-3"/>
    <property type="match status" value="1"/>
</dbReference>
<dbReference type="GO" id="GO:0006189">
    <property type="term" value="P:'de novo' IMP biosynthetic process"/>
    <property type="evidence" value="ECO:0007669"/>
    <property type="project" value="UniProtKB-UniRule"/>
</dbReference>
<keyword evidence="5 14" id="KW-0436">Ligase</keyword>
<evidence type="ECO:0000256" key="7">
    <source>
        <dbReference type="ARBA" id="ARBA00022741"/>
    </source>
</evidence>
<comment type="cofactor">
    <cofactor evidence="1">
        <name>Mn(2+)</name>
        <dbReference type="ChEBI" id="CHEBI:29035"/>
    </cofactor>
</comment>
<evidence type="ECO:0000256" key="5">
    <source>
        <dbReference type="ARBA" id="ARBA00022598"/>
    </source>
</evidence>
<sequence length="428" mass="45456">MNVLLVGSGGREHALAFKLSQSPLVQKIYCAPGNGGTARLGENVAIKDDDVSALVHFAVKHGVGLVVPGPELPLTLGLANACRDAGIPCFGPTEFCARLEGSKAFAKEVMLESGVPTAHFAVFDDYAQARAFIEEKGAPLVIKADGLAAGKGVAVCETKESALFALEQTMRDKRFGTAGERVVVEEMLTGEEVSFLAFCDGENIAVMPTCQDHKPVGEGDTGPNTGGMGAFSPASILPKADYPAMAEATILPVVRHMRALGHPFVGVLYAGLIMTASGPKVLEYNVRFGDPECQPLMMRLNADLAEIMLACCQGRLNEVDIRWKPETAICVVMAAEGYPRDYPSGMVISGLDEAEADERVMVFQAGTKVSGGATVASGGRVLGVTALGENLSGARERAYRAVDRVRFEHSYCRRDIGKKGLKWESSSQ</sequence>
<dbReference type="HAMAP" id="MF_00138">
    <property type="entry name" value="GARS"/>
    <property type="match status" value="1"/>
</dbReference>
<evidence type="ECO:0000256" key="12">
    <source>
        <dbReference type="ARBA" id="ARBA00042242"/>
    </source>
</evidence>
<dbReference type="RefSeq" id="WP_020886012.1">
    <property type="nucleotide sequence ID" value="NZ_ATHI01000004.1"/>
</dbReference>
<dbReference type="SUPFAM" id="SSF52440">
    <property type="entry name" value="PreATP-grasp domain"/>
    <property type="match status" value="1"/>
</dbReference>
<dbReference type="Gene3D" id="3.30.470.20">
    <property type="entry name" value="ATP-grasp fold, B domain"/>
    <property type="match status" value="1"/>
</dbReference>
<dbReference type="InterPro" id="IPR013815">
    <property type="entry name" value="ATP_grasp_subdomain_1"/>
</dbReference>
<dbReference type="SUPFAM" id="SSF51246">
    <property type="entry name" value="Rudiment single hybrid motif"/>
    <property type="match status" value="1"/>
</dbReference>
<dbReference type="OrthoDB" id="9807240at2"/>
<evidence type="ECO:0000256" key="13">
    <source>
        <dbReference type="ARBA" id="ARBA00042864"/>
    </source>
</evidence>
<evidence type="ECO:0000256" key="3">
    <source>
        <dbReference type="ARBA" id="ARBA00005174"/>
    </source>
</evidence>
<comment type="pathway">
    <text evidence="3 14">Purine metabolism; IMP biosynthesis via de novo pathway; N(1)-(5-phospho-D-ribosyl)glycinamide from 5-phospho-alpha-D-ribose 1-diphosphate: step 2/2.</text>
</comment>
<evidence type="ECO:0000256" key="4">
    <source>
        <dbReference type="ARBA" id="ARBA00013255"/>
    </source>
</evidence>
<keyword evidence="9 15" id="KW-0067">ATP-binding</keyword>
<evidence type="ECO:0000256" key="1">
    <source>
        <dbReference type="ARBA" id="ARBA00001936"/>
    </source>
</evidence>
<dbReference type="Pfam" id="PF02843">
    <property type="entry name" value="GARS_C"/>
    <property type="match status" value="1"/>
</dbReference>
<comment type="cofactor">
    <cofactor evidence="2">
        <name>Mg(2+)</name>
        <dbReference type="ChEBI" id="CHEBI:18420"/>
    </cofactor>
</comment>
<dbReference type="Pfam" id="PF01071">
    <property type="entry name" value="GARS_A"/>
    <property type="match status" value="1"/>
</dbReference>
<dbReference type="AlphaFoldDB" id="S7TFQ3"/>
<dbReference type="SMART" id="SM01209">
    <property type="entry name" value="GARS_A"/>
    <property type="match status" value="1"/>
</dbReference>
<dbReference type="PANTHER" id="PTHR43472:SF1">
    <property type="entry name" value="PHOSPHORIBOSYLAMINE--GLYCINE LIGASE, CHLOROPLASTIC"/>
    <property type="match status" value="1"/>
</dbReference>
<dbReference type="FunFam" id="3.30.470.20:FF:000018">
    <property type="entry name" value="Trifunctional purine biosynthetic protein adenosine-3"/>
    <property type="match status" value="1"/>
</dbReference>
<dbReference type="PROSITE" id="PS00184">
    <property type="entry name" value="GARS"/>
    <property type="match status" value="1"/>
</dbReference>
<dbReference type="InterPro" id="IPR016185">
    <property type="entry name" value="PreATP-grasp_dom_sf"/>
</dbReference>
<dbReference type="GO" id="GO:0009113">
    <property type="term" value="P:purine nucleobase biosynthetic process"/>
    <property type="evidence" value="ECO:0007669"/>
    <property type="project" value="InterPro"/>
</dbReference>
<proteinExistence type="inferred from homology"/>
<dbReference type="GO" id="GO:0046872">
    <property type="term" value="F:metal ion binding"/>
    <property type="evidence" value="ECO:0007669"/>
    <property type="project" value="UniProtKB-KW"/>
</dbReference>
<keyword evidence="8 14" id="KW-0658">Purine biosynthesis</keyword>
<dbReference type="PATRIC" id="fig|1121439.3.peg.513"/>
<keyword evidence="10" id="KW-0464">Manganese</keyword>
<evidence type="ECO:0000313" key="18">
    <source>
        <dbReference type="Proteomes" id="UP000014975"/>
    </source>
</evidence>
<dbReference type="Pfam" id="PF02844">
    <property type="entry name" value="GARS_N"/>
    <property type="match status" value="1"/>
</dbReference>
<dbReference type="EMBL" id="ATHI01000004">
    <property type="protein sequence ID" value="EPR35425.1"/>
    <property type="molecule type" value="Genomic_DNA"/>
</dbReference>
<name>S7TFQ3_9BACT</name>
<comment type="catalytic activity">
    <reaction evidence="14">
        <text>5-phospho-beta-D-ribosylamine + glycine + ATP = N(1)-(5-phospho-beta-D-ribosyl)glycinamide + ADP + phosphate + H(+)</text>
        <dbReference type="Rhea" id="RHEA:17453"/>
        <dbReference type="ChEBI" id="CHEBI:15378"/>
        <dbReference type="ChEBI" id="CHEBI:30616"/>
        <dbReference type="ChEBI" id="CHEBI:43474"/>
        <dbReference type="ChEBI" id="CHEBI:57305"/>
        <dbReference type="ChEBI" id="CHEBI:58681"/>
        <dbReference type="ChEBI" id="CHEBI:143788"/>
        <dbReference type="ChEBI" id="CHEBI:456216"/>
        <dbReference type="EC" id="6.3.4.13"/>
    </reaction>
</comment>
<evidence type="ECO:0000256" key="11">
    <source>
        <dbReference type="ARBA" id="ARBA00038345"/>
    </source>
</evidence>
<evidence type="ECO:0000256" key="2">
    <source>
        <dbReference type="ARBA" id="ARBA00001946"/>
    </source>
</evidence>
<dbReference type="InterPro" id="IPR037123">
    <property type="entry name" value="PRibGlycinamide_synth_C_sf"/>
</dbReference>
<dbReference type="InterPro" id="IPR020560">
    <property type="entry name" value="PRibGlycinamide_synth_C-dom"/>
</dbReference>
<dbReference type="EC" id="6.3.4.13" evidence="4 14"/>
<dbReference type="NCBIfam" id="TIGR00877">
    <property type="entry name" value="purD"/>
    <property type="match status" value="1"/>
</dbReference>
<accession>S7TFQ3</accession>
<organism evidence="17 18">
    <name type="scientific">Alkalidesulfovibrio alkalitolerans DSM 16529</name>
    <dbReference type="NCBI Taxonomy" id="1121439"/>
    <lineage>
        <taxon>Bacteria</taxon>
        <taxon>Pseudomonadati</taxon>
        <taxon>Thermodesulfobacteriota</taxon>
        <taxon>Desulfovibrionia</taxon>
        <taxon>Desulfovibrionales</taxon>
        <taxon>Desulfovibrionaceae</taxon>
        <taxon>Alkalidesulfovibrio</taxon>
    </lineage>
</organism>
<feature type="domain" description="ATP-grasp" evidence="16">
    <location>
        <begin position="107"/>
        <end position="313"/>
    </location>
</feature>
<dbReference type="Gene3D" id="3.40.50.20">
    <property type="match status" value="1"/>
</dbReference>
<dbReference type="SUPFAM" id="SSF56059">
    <property type="entry name" value="Glutathione synthetase ATP-binding domain-like"/>
    <property type="match status" value="1"/>
</dbReference>
<dbReference type="InterPro" id="IPR011761">
    <property type="entry name" value="ATP-grasp"/>
</dbReference>
<keyword evidence="6" id="KW-0479">Metal-binding</keyword>
<evidence type="ECO:0000256" key="15">
    <source>
        <dbReference type="PROSITE-ProRule" id="PRU00409"/>
    </source>
</evidence>
<evidence type="ECO:0000256" key="10">
    <source>
        <dbReference type="ARBA" id="ARBA00023211"/>
    </source>
</evidence>